<comment type="caution">
    <text evidence="1">The sequence shown here is derived from an EMBL/GenBank/DDBJ whole genome shotgun (WGS) entry which is preliminary data.</text>
</comment>
<sequence length="432" mass="47621">MTLSPTASNNIRVRLGDDGGWHDRRDHNELLAWESHVAQASEPPHIVVYAHGGLVSEAVGNSIIDTIEQRLFANAPNICHVSFLNRTGLFETLDQLSNSRAFTWLARAVTSVLSALQDASALPEHDGSPEVREDASQVAVKRARELHGRLQSRSLTDSIVDEVANKLLQLPEPQVAAALLEVARAVQRRAAARVVVKGRVRRDSASPVPASRNEFDAYLVEEVVRRFQLPPVSAWREMKRRVHAAFAPPHPGAAIVASVQRVRHIQPDARVSLIGHSLGGIWVEAYLACAGETGNDLHVDTVALLAPANSLASFRRVHRWQGTVWTQALLMGLTDAEEREEIDELSPLLGTLYPRTLLYLISNALEDQPAFPILGMQKFWEAPVPHDVHDLFQQVSWVPGIVDGQVIEQYSHGGFSTNPQVLAWLASRLVDS</sequence>
<dbReference type="EMBL" id="JACHFL010000021">
    <property type="protein sequence ID" value="MBB5365724.1"/>
    <property type="molecule type" value="Genomic_DNA"/>
</dbReference>
<gene>
    <name evidence="1" type="ORF">HNQ08_004850</name>
</gene>
<reference evidence="1 2" key="1">
    <citation type="submission" date="2020-08" db="EMBL/GenBank/DDBJ databases">
        <title>Genomic Encyclopedia of Type Strains, Phase IV (KMG-IV): sequencing the most valuable type-strain genomes for metagenomic binning, comparative biology and taxonomic classification.</title>
        <authorList>
            <person name="Goeker M."/>
        </authorList>
    </citation>
    <scope>NUCLEOTIDE SEQUENCE [LARGE SCALE GENOMIC DNA]</scope>
    <source>
        <strain evidence="1 2">DSM 27939</strain>
    </source>
</reference>
<evidence type="ECO:0000313" key="2">
    <source>
        <dbReference type="Proteomes" id="UP000552709"/>
    </source>
</evidence>
<dbReference type="Gene3D" id="3.40.50.1820">
    <property type="entry name" value="alpha/beta hydrolase"/>
    <property type="match status" value="1"/>
</dbReference>
<evidence type="ECO:0008006" key="3">
    <source>
        <dbReference type="Google" id="ProtNLM"/>
    </source>
</evidence>
<name>A0A7W8K1T9_9DEIO</name>
<organism evidence="1 2">
    <name type="scientific">Deinococcus humi</name>
    <dbReference type="NCBI Taxonomy" id="662880"/>
    <lineage>
        <taxon>Bacteria</taxon>
        <taxon>Thermotogati</taxon>
        <taxon>Deinococcota</taxon>
        <taxon>Deinococci</taxon>
        <taxon>Deinococcales</taxon>
        <taxon>Deinococcaceae</taxon>
        <taxon>Deinococcus</taxon>
    </lineage>
</organism>
<dbReference type="Proteomes" id="UP000552709">
    <property type="component" value="Unassembled WGS sequence"/>
</dbReference>
<evidence type="ECO:0000313" key="1">
    <source>
        <dbReference type="EMBL" id="MBB5365724.1"/>
    </source>
</evidence>
<proteinExistence type="predicted"/>
<dbReference type="InterPro" id="IPR029058">
    <property type="entry name" value="AB_hydrolase_fold"/>
</dbReference>
<dbReference type="RefSeq" id="WP_184137459.1">
    <property type="nucleotide sequence ID" value="NZ_JACHFL010000021.1"/>
</dbReference>
<dbReference type="AlphaFoldDB" id="A0A7W8K1T9"/>
<dbReference type="SUPFAM" id="SSF53474">
    <property type="entry name" value="alpha/beta-Hydrolases"/>
    <property type="match status" value="1"/>
</dbReference>
<keyword evidence="2" id="KW-1185">Reference proteome</keyword>
<accession>A0A7W8K1T9</accession>
<protein>
    <recommendedName>
        <fullName evidence="3">Alpha/beta hydrolase</fullName>
    </recommendedName>
</protein>